<evidence type="ECO:0000313" key="1">
    <source>
        <dbReference type="EMBL" id="EGF10293.1"/>
    </source>
</evidence>
<dbReference type="AlphaFoldDB" id="F2BDX4"/>
<gene>
    <name evidence="1" type="ORF">HMPREF9123_1930</name>
</gene>
<reference evidence="1 2" key="1">
    <citation type="submission" date="2011-02" db="EMBL/GenBank/DDBJ databases">
        <authorList>
            <person name="Muzny D."/>
            <person name="Qin X."/>
            <person name="Deng J."/>
            <person name="Jiang H."/>
            <person name="Liu Y."/>
            <person name="Qu J."/>
            <person name="Song X.-Z."/>
            <person name="Zhang L."/>
            <person name="Thornton R."/>
            <person name="Coyle M."/>
            <person name="Francisco L."/>
            <person name="Jackson L."/>
            <person name="Javaid M."/>
            <person name="Korchina V."/>
            <person name="Kovar C."/>
            <person name="Mata R."/>
            <person name="Mathew T."/>
            <person name="Ngo R."/>
            <person name="Nguyen L."/>
            <person name="Nguyen N."/>
            <person name="Okwuonu G."/>
            <person name="Ongeri F."/>
            <person name="Pham C."/>
            <person name="Simmons D."/>
            <person name="Wilczek-Boney K."/>
            <person name="Hale W."/>
            <person name="Jakkamsetti A."/>
            <person name="Pham P."/>
            <person name="Ruth R."/>
            <person name="San Lucas F."/>
            <person name="Warren J."/>
            <person name="Zhang J."/>
            <person name="Zhao Z."/>
            <person name="Zhou C."/>
            <person name="Zhu D."/>
            <person name="Lee S."/>
            <person name="Bess C."/>
            <person name="Blankenburg K."/>
            <person name="Forbes L."/>
            <person name="Fu Q."/>
            <person name="Gubbala S."/>
            <person name="Hirani K."/>
            <person name="Jayaseelan J.C."/>
            <person name="Lara F."/>
            <person name="Munidasa M."/>
            <person name="Palculict T."/>
            <person name="Patil S."/>
            <person name="Pu L.-L."/>
            <person name="Saada N."/>
            <person name="Tang L."/>
            <person name="Weissenberger G."/>
            <person name="Zhu Y."/>
            <person name="Hemphill L."/>
            <person name="Shang Y."/>
            <person name="Youmans B."/>
            <person name="Ayvaz T."/>
            <person name="Ross M."/>
            <person name="Santibanez J."/>
            <person name="Aqrawi P."/>
            <person name="Gross S."/>
            <person name="Joshi V."/>
            <person name="Fowler G."/>
            <person name="Nazareth L."/>
            <person name="Reid J."/>
            <person name="Worley K."/>
            <person name="Petrosino J."/>
            <person name="Highlander S."/>
            <person name="Gibbs R."/>
        </authorList>
    </citation>
    <scope>NUCLEOTIDE SEQUENCE [LARGE SCALE GENOMIC DNA]</scope>
    <source>
        <strain evidence="1 2">ATCC BAA-1200</strain>
    </source>
</reference>
<organism evidence="1 2">
    <name type="scientific">Neisseria bacilliformis ATCC BAA-1200</name>
    <dbReference type="NCBI Taxonomy" id="888742"/>
    <lineage>
        <taxon>Bacteria</taxon>
        <taxon>Pseudomonadati</taxon>
        <taxon>Pseudomonadota</taxon>
        <taxon>Betaproteobacteria</taxon>
        <taxon>Neisseriales</taxon>
        <taxon>Neisseriaceae</taxon>
        <taxon>Neisseria</taxon>
    </lineage>
</organism>
<dbReference type="Proteomes" id="UP000004105">
    <property type="component" value="Unassembled WGS sequence"/>
</dbReference>
<protein>
    <submittedName>
        <fullName evidence="1">Uncharacterized protein</fullName>
    </submittedName>
</protein>
<proteinExistence type="predicted"/>
<sequence length="154" mass="18560">MGLAPPFQRQIRQWWVEIHPTSGFQKRHPRVYAPQEYWRGRTFGFCRCNKSARFQETKPKPRAWLRHTPYLNGRGRLKKQNPLFRRPLFLLPTNPRFPDNRNRVRGLRHTPYLNGRGRLKKQNLLFRRPLFLLPTNPRFPDNRNRVRGCATHPA</sequence>
<accession>F2BDX4</accession>
<dbReference type="HOGENOM" id="CLU_1702364_0_0_4"/>
<dbReference type="EMBL" id="AFAY01000042">
    <property type="protein sequence ID" value="EGF10293.1"/>
    <property type="molecule type" value="Genomic_DNA"/>
</dbReference>
<name>F2BDX4_9NEIS</name>
<comment type="caution">
    <text evidence="1">The sequence shown here is derived from an EMBL/GenBank/DDBJ whole genome shotgun (WGS) entry which is preliminary data.</text>
</comment>
<keyword evidence="2" id="KW-1185">Reference proteome</keyword>
<evidence type="ECO:0000313" key="2">
    <source>
        <dbReference type="Proteomes" id="UP000004105"/>
    </source>
</evidence>